<dbReference type="Gene3D" id="3.40.50.300">
    <property type="entry name" value="P-loop containing nucleotide triphosphate hydrolases"/>
    <property type="match status" value="1"/>
</dbReference>
<sequence>MPYLEYNLKRIANPNDFDAYQQELEHAYEHFVFMPESGLLKDAWMQTMNILLPGKAEDDTIAGRFTVVLHAKATEEKGKAFAKAVYNQCVEIFGMDNIFACFCSMDDHFYAEDAADGDDTDEEQLQIICTVYMVPIQKRIPNLAPYADSFKHQPKRKYVKQIEQAVKKVFPDLHTIADDTNLTPQELGYQARLIDFKPHQETKSDIKPLRYTAIDPDSQTQTNLASDQIRKIINDTVAYFTTGPERTSFQLAQTGELSKKKFFKLLEEYLDKNHDELSNIDREFIMKKLDKWAYGFYLLDPLIEDDEVSDIMVINHDRIRVKVRNGRFTANLKFLDKTDYEMFLLGLGARNHLDFTQRAIHVFSDITTSSKFRLRMNIATPHITSDGEPYFHIRKIAKQKRDFDYLLDAGMLDKTIMNYLIDRARYGPGLVFCGKGASGKTTMMNALLDKIAYNKSVLVTQESEELFSNVHPHIMFEHITMSCPDPNQRYDLSHLARNGLLTDLDYFVIGEIKGGEAADFMMAADTGHQCWCSVHAPSAKEGISKLADYVCSATTYSLDQATKLLRSLGTVVFMKNFRVCEIVEISGWDDEKKELMYTPVYLQPGIPHPDFEDLLKQHAV</sequence>
<proteinExistence type="inferred from homology"/>
<dbReference type="PANTHER" id="PTHR30486">
    <property type="entry name" value="TWITCHING MOTILITY PROTEIN PILT"/>
    <property type="match status" value="1"/>
</dbReference>
<accession>E0S499</accession>
<gene>
    <name evidence="3" type="ordered locus">bpr_II294</name>
</gene>
<keyword evidence="4" id="KW-1185">Reference proteome</keyword>
<keyword evidence="3" id="KW-0614">Plasmid</keyword>
<geneLocation type="plasmid" evidence="3 4">
    <name>pCY360</name>
</geneLocation>
<reference evidence="3 4" key="1">
    <citation type="journal article" date="2010" name="PLoS ONE">
        <title>The glycobiome of the rumen bacterium Butyrivibrio proteoclasticus B316(T) highlights adaptation to a polysaccharide-rich environment.</title>
        <authorList>
            <person name="Kelly W.J."/>
            <person name="Leahy S.C."/>
            <person name="Altermann E."/>
            <person name="Yeoman C.J."/>
            <person name="Dunne J.C."/>
            <person name="Kong Z."/>
            <person name="Pacheco D.M."/>
            <person name="Li D."/>
            <person name="Noel S.J."/>
            <person name="Moon C.D."/>
            <person name="Cookson A.L."/>
            <person name="Attwood G.T."/>
        </authorList>
    </citation>
    <scope>NUCLEOTIDE SEQUENCE [LARGE SCALE GENOMIC DNA]</scope>
    <source>
        <strain evidence="4">ATCC 51982 / DSM 14932 / B316</strain>
        <plasmid evidence="4">Plasmid pCY360</plasmid>
    </source>
</reference>
<dbReference type="HOGENOM" id="CLU_440546_0_0_9"/>
<dbReference type="RefSeq" id="WP_013282880.1">
    <property type="nucleotide sequence ID" value="NC_014389.1"/>
</dbReference>
<dbReference type="Gene3D" id="3.30.450.380">
    <property type="match status" value="1"/>
</dbReference>
<dbReference type="InterPro" id="IPR027417">
    <property type="entry name" value="P-loop_NTPase"/>
</dbReference>
<comment type="similarity">
    <text evidence="1">Belongs to the GSP E family.</text>
</comment>
<dbReference type="Pfam" id="PF00437">
    <property type="entry name" value="T2SSE"/>
    <property type="match status" value="1"/>
</dbReference>
<dbReference type="InterPro" id="IPR050921">
    <property type="entry name" value="T4SS_GSP_E_ATPase"/>
</dbReference>
<dbReference type="PANTHER" id="PTHR30486:SF6">
    <property type="entry name" value="TYPE IV PILUS RETRACTATION ATPASE PILT"/>
    <property type="match status" value="1"/>
</dbReference>
<evidence type="ECO:0000259" key="2">
    <source>
        <dbReference type="Pfam" id="PF00437"/>
    </source>
</evidence>
<dbReference type="GO" id="GO:0016887">
    <property type="term" value="F:ATP hydrolysis activity"/>
    <property type="evidence" value="ECO:0007669"/>
    <property type="project" value="InterPro"/>
</dbReference>
<organism evidence="3 4">
    <name type="scientific">Butyrivibrio proteoclasticus (strain ATCC 51982 / DSM 14932 / B316)</name>
    <name type="common">Clostridium proteoclasticum</name>
    <dbReference type="NCBI Taxonomy" id="515622"/>
    <lineage>
        <taxon>Bacteria</taxon>
        <taxon>Bacillati</taxon>
        <taxon>Bacillota</taxon>
        <taxon>Clostridia</taxon>
        <taxon>Lachnospirales</taxon>
        <taxon>Lachnospiraceae</taxon>
        <taxon>Butyrivibrio</taxon>
    </lineage>
</organism>
<dbReference type="Proteomes" id="UP000001299">
    <property type="component" value="Plasmid pCY360"/>
</dbReference>
<dbReference type="InterPro" id="IPR001482">
    <property type="entry name" value="T2SS/T4SS_dom"/>
</dbReference>
<dbReference type="EMBL" id="CP001812">
    <property type="protein sequence ID" value="ADL36231.1"/>
    <property type="molecule type" value="Genomic_DNA"/>
</dbReference>
<protein>
    <submittedName>
        <fullName evidence="3">Conjugative transfer ATPase</fullName>
    </submittedName>
</protein>
<evidence type="ECO:0000313" key="4">
    <source>
        <dbReference type="Proteomes" id="UP000001299"/>
    </source>
</evidence>
<dbReference type="KEGG" id="bpb:bpr_II294"/>
<evidence type="ECO:0000313" key="3">
    <source>
        <dbReference type="EMBL" id="ADL36231.1"/>
    </source>
</evidence>
<name>E0S499_BUTPB</name>
<feature type="domain" description="Bacterial type II secretion system protein E" evidence="2">
    <location>
        <begin position="381"/>
        <end position="563"/>
    </location>
</feature>
<dbReference type="AlphaFoldDB" id="E0S499"/>
<dbReference type="SUPFAM" id="SSF52540">
    <property type="entry name" value="P-loop containing nucleoside triphosphate hydrolases"/>
    <property type="match status" value="1"/>
</dbReference>
<evidence type="ECO:0000256" key="1">
    <source>
        <dbReference type="ARBA" id="ARBA00006611"/>
    </source>
</evidence>